<organism evidence="4">
    <name type="scientific">Sinomonas puerhi</name>
    <dbReference type="NCBI Taxonomy" id="3238584"/>
    <lineage>
        <taxon>Bacteria</taxon>
        <taxon>Bacillati</taxon>
        <taxon>Actinomycetota</taxon>
        <taxon>Actinomycetes</taxon>
        <taxon>Micrococcales</taxon>
        <taxon>Micrococcaceae</taxon>
        <taxon>Sinomonas</taxon>
    </lineage>
</organism>
<evidence type="ECO:0000256" key="2">
    <source>
        <dbReference type="PROSITE-ProRule" id="PRU00335"/>
    </source>
</evidence>
<evidence type="ECO:0000313" key="4">
    <source>
        <dbReference type="EMBL" id="XDP44918.1"/>
    </source>
</evidence>
<dbReference type="PROSITE" id="PS50977">
    <property type="entry name" value="HTH_TETR_2"/>
    <property type="match status" value="1"/>
</dbReference>
<feature type="domain" description="HTH tetR-type" evidence="3">
    <location>
        <begin position="17"/>
        <end position="81"/>
    </location>
</feature>
<protein>
    <submittedName>
        <fullName evidence="4">TetR/AcrR family transcriptional regulator</fullName>
    </submittedName>
</protein>
<sequence length="260" mass="28255">MERGWSESGGPRRIREEQMRELLLGKAVELLRPTGLTVSLEHLNLEELIRSAGVPRSSVYKAFGNKDAFFRELMIRLIETMEISGSDLDPGLAQRIQATAHAHGSRLGTPAGRREVGREIIRLSVKKNYESVRTSTEWRTYIALSATVSSLDPTSRTAVVDALARAESRTTAARSAAFDQLLPLLGLKFRVGLDARQLATVAAAIVNGLAQRSLVNPEVVDTPVVLPGIDGDPVEWHLSAVGVMAVLDEMTEPIEGAHSA</sequence>
<name>A0AB39L170_9MICC</name>
<accession>A0AB39L170</accession>
<dbReference type="InterPro" id="IPR009057">
    <property type="entry name" value="Homeodomain-like_sf"/>
</dbReference>
<gene>
    <name evidence="4" type="ORF">AB5L97_16855</name>
</gene>
<dbReference type="EMBL" id="CP163302">
    <property type="protein sequence ID" value="XDP44918.1"/>
    <property type="molecule type" value="Genomic_DNA"/>
</dbReference>
<dbReference type="KEGG" id="spue:AB5L97_16855"/>
<dbReference type="Gene3D" id="1.10.357.10">
    <property type="entry name" value="Tetracycline Repressor, domain 2"/>
    <property type="match status" value="1"/>
</dbReference>
<dbReference type="GO" id="GO:0003677">
    <property type="term" value="F:DNA binding"/>
    <property type="evidence" value="ECO:0007669"/>
    <property type="project" value="UniProtKB-UniRule"/>
</dbReference>
<dbReference type="SUPFAM" id="SSF46689">
    <property type="entry name" value="Homeodomain-like"/>
    <property type="match status" value="1"/>
</dbReference>
<dbReference type="AlphaFoldDB" id="A0AB39L170"/>
<dbReference type="InterPro" id="IPR001647">
    <property type="entry name" value="HTH_TetR"/>
</dbReference>
<reference evidence="4" key="1">
    <citation type="submission" date="2024-07" db="EMBL/GenBank/DDBJ databases">
        <authorList>
            <person name="fu j."/>
        </authorList>
    </citation>
    <scope>NUCLEOTIDE SEQUENCE</scope>
    <source>
        <strain evidence="4">P10A9</strain>
    </source>
</reference>
<feature type="DNA-binding region" description="H-T-H motif" evidence="2">
    <location>
        <begin position="44"/>
        <end position="63"/>
    </location>
</feature>
<evidence type="ECO:0000259" key="3">
    <source>
        <dbReference type="PROSITE" id="PS50977"/>
    </source>
</evidence>
<evidence type="ECO:0000256" key="1">
    <source>
        <dbReference type="ARBA" id="ARBA00023125"/>
    </source>
</evidence>
<keyword evidence="1 2" id="KW-0238">DNA-binding</keyword>
<dbReference type="RefSeq" id="WP_369045518.1">
    <property type="nucleotide sequence ID" value="NZ_CP163302.1"/>
</dbReference>
<dbReference type="Pfam" id="PF00440">
    <property type="entry name" value="TetR_N"/>
    <property type="match status" value="1"/>
</dbReference>
<proteinExistence type="predicted"/>